<reference evidence="3" key="1">
    <citation type="submission" date="2022-08" db="EMBL/GenBank/DDBJ databases">
        <title>The genomic sequence of strain Paenibacillus sp. SCIV0701.</title>
        <authorList>
            <person name="Zhao H."/>
        </authorList>
    </citation>
    <scope>NUCLEOTIDE SEQUENCE</scope>
    <source>
        <strain evidence="3">SCIV0701</strain>
    </source>
</reference>
<dbReference type="InterPro" id="IPR001387">
    <property type="entry name" value="Cro/C1-type_HTH"/>
</dbReference>
<proteinExistence type="predicted"/>
<comment type="caution">
    <text evidence="3">The sequence shown here is derived from an EMBL/GenBank/DDBJ whole genome shotgun (WGS) entry which is preliminary data.</text>
</comment>
<dbReference type="GO" id="GO:0003677">
    <property type="term" value="F:DNA binding"/>
    <property type="evidence" value="ECO:0007669"/>
    <property type="project" value="InterPro"/>
</dbReference>
<dbReference type="AlphaFoldDB" id="A0A9X2MR94"/>
<gene>
    <name evidence="3" type="ORF">NQZ67_16155</name>
</gene>
<protein>
    <submittedName>
        <fullName evidence="3">Helix-turn-helix transcriptional regulator</fullName>
    </submittedName>
</protein>
<dbReference type="Proteomes" id="UP001141950">
    <property type="component" value="Unassembled WGS sequence"/>
</dbReference>
<feature type="region of interest" description="Disordered" evidence="1">
    <location>
        <begin position="19"/>
        <end position="39"/>
    </location>
</feature>
<sequence length="292" mass="34352">MANSLDRYEELSRFLRSRRERMTPDQAGLPNSGRRRTPGLRRSEVALMANVGLDWYTYLEQGRHINVSAEVLDRLAVVLRLDESERRHLYHLARKQFPLFGTKQPSKATPELQRFLDSQNLSPTNVMDARMNIIAWNEAYCALNGDLTVMSDRERNLVWMTFTSPRFRYVKGDQWELHARRIVANFHAGYARHGDDPWWSEQFEALSQASREFREFWDSHMVLDAIDAPKTLHCPNLGKLNFDLVSFQYLNDSNLTVSIHVPHQDGTVEKMRRLLIDYRDRYSESLYRGEYH</sequence>
<keyword evidence="4" id="KW-1185">Reference proteome</keyword>
<dbReference type="Pfam" id="PF17765">
    <property type="entry name" value="MLTR_LBD"/>
    <property type="match status" value="1"/>
</dbReference>
<evidence type="ECO:0000259" key="2">
    <source>
        <dbReference type="SMART" id="SM00530"/>
    </source>
</evidence>
<feature type="domain" description="HTH cro/C1-type" evidence="2">
    <location>
        <begin position="14"/>
        <end position="86"/>
    </location>
</feature>
<dbReference type="SUPFAM" id="SSF47413">
    <property type="entry name" value="lambda repressor-like DNA-binding domains"/>
    <property type="match status" value="1"/>
</dbReference>
<dbReference type="PANTHER" id="PTHR35010">
    <property type="entry name" value="BLL4672 PROTEIN-RELATED"/>
    <property type="match status" value="1"/>
</dbReference>
<dbReference type="SMART" id="SM00530">
    <property type="entry name" value="HTH_XRE"/>
    <property type="match status" value="1"/>
</dbReference>
<dbReference type="Pfam" id="PF13560">
    <property type="entry name" value="HTH_31"/>
    <property type="match status" value="1"/>
</dbReference>
<dbReference type="CDD" id="cd00093">
    <property type="entry name" value="HTH_XRE"/>
    <property type="match status" value="1"/>
</dbReference>
<dbReference type="Gene3D" id="1.10.260.40">
    <property type="entry name" value="lambda repressor-like DNA-binding domains"/>
    <property type="match status" value="1"/>
</dbReference>
<accession>A0A9X2MR94</accession>
<dbReference type="EMBL" id="JANIPJ010000011">
    <property type="protein sequence ID" value="MCR2805421.1"/>
    <property type="molecule type" value="Genomic_DNA"/>
</dbReference>
<dbReference type="InterPro" id="IPR041413">
    <property type="entry name" value="MLTR_LBD"/>
</dbReference>
<evidence type="ECO:0000313" key="3">
    <source>
        <dbReference type="EMBL" id="MCR2805421.1"/>
    </source>
</evidence>
<dbReference type="RefSeq" id="WP_257447817.1">
    <property type="nucleotide sequence ID" value="NZ_JANIPJ010000011.1"/>
</dbReference>
<evidence type="ECO:0000313" key="4">
    <source>
        <dbReference type="Proteomes" id="UP001141950"/>
    </source>
</evidence>
<dbReference type="InterPro" id="IPR010982">
    <property type="entry name" value="Lambda_DNA-bd_dom_sf"/>
</dbReference>
<organism evidence="3 4">
    <name type="scientific">Paenibacillus soyae</name>
    <dbReference type="NCBI Taxonomy" id="2969249"/>
    <lineage>
        <taxon>Bacteria</taxon>
        <taxon>Bacillati</taxon>
        <taxon>Bacillota</taxon>
        <taxon>Bacilli</taxon>
        <taxon>Bacillales</taxon>
        <taxon>Paenibacillaceae</taxon>
        <taxon>Paenibacillus</taxon>
    </lineage>
</organism>
<evidence type="ECO:0000256" key="1">
    <source>
        <dbReference type="SAM" id="MobiDB-lite"/>
    </source>
</evidence>
<name>A0A9X2MR94_9BACL</name>
<dbReference type="Gene3D" id="3.30.450.180">
    <property type="match status" value="1"/>
</dbReference>